<feature type="region of interest" description="Disordered" evidence="1">
    <location>
        <begin position="24"/>
        <end position="55"/>
    </location>
</feature>
<proteinExistence type="predicted"/>
<evidence type="ECO:0000256" key="1">
    <source>
        <dbReference type="SAM" id="MobiDB-lite"/>
    </source>
</evidence>
<dbReference type="Proteomes" id="UP000567179">
    <property type="component" value="Unassembled WGS sequence"/>
</dbReference>
<protein>
    <submittedName>
        <fullName evidence="2">Uncharacterized protein</fullName>
    </submittedName>
</protein>
<dbReference type="EMBL" id="JAACJJ010000043">
    <property type="protein sequence ID" value="KAF5315340.1"/>
    <property type="molecule type" value="Genomic_DNA"/>
</dbReference>
<keyword evidence="3" id="KW-1185">Reference proteome</keyword>
<dbReference type="AlphaFoldDB" id="A0A8H5EWM9"/>
<name>A0A8H5EWM9_9AGAR</name>
<evidence type="ECO:0000313" key="3">
    <source>
        <dbReference type="Proteomes" id="UP000567179"/>
    </source>
</evidence>
<accession>A0A8H5EWM9</accession>
<evidence type="ECO:0000313" key="2">
    <source>
        <dbReference type="EMBL" id="KAF5315340.1"/>
    </source>
</evidence>
<gene>
    <name evidence="2" type="ORF">D9619_007481</name>
</gene>
<sequence>MLSSNIIKTPARFCLSPTAPSAANISGSSAATPVAHQRQQQYHRSHQPHQNASSRARVTLPKTRWQYQLHYARAGSPLRRARTRILDPAVSLSDFRDIPQLRSVLRLCHTPRPRLLFLYVLDGSPIHQHLNTPEPISFLHSLPCRSPPRLDVPLHSILARIGWVKSFRPPTCPGFETPAVASCATFSVVITLRTDFTKCRLTVERNEHSVRPRFDARAVRVVSSSGAVLTPCRKSMALVTLWNRPRLEPPSASCRSCSRAPRHVVDSCISGHLATVCTSAHNDHPTPIPSSQLRHPAAQGPCANMQRQTLLFPQPRPPVPPSTSGYCPGSIAAQLTLPRPPPAQAQLTVAPGGPGRLMPPSDKLFTYTRF</sequence>
<organism evidence="2 3">
    <name type="scientific">Psilocybe cf. subviscida</name>
    <dbReference type="NCBI Taxonomy" id="2480587"/>
    <lineage>
        <taxon>Eukaryota</taxon>
        <taxon>Fungi</taxon>
        <taxon>Dikarya</taxon>
        <taxon>Basidiomycota</taxon>
        <taxon>Agaricomycotina</taxon>
        <taxon>Agaricomycetes</taxon>
        <taxon>Agaricomycetidae</taxon>
        <taxon>Agaricales</taxon>
        <taxon>Agaricineae</taxon>
        <taxon>Strophariaceae</taxon>
        <taxon>Psilocybe</taxon>
    </lineage>
</organism>
<reference evidence="2 3" key="1">
    <citation type="journal article" date="2020" name="ISME J.">
        <title>Uncovering the hidden diversity of litter-decomposition mechanisms in mushroom-forming fungi.</title>
        <authorList>
            <person name="Floudas D."/>
            <person name="Bentzer J."/>
            <person name="Ahren D."/>
            <person name="Johansson T."/>
            <person name="Persson P."/>
            <person name="Tunlid A."/>
        </authorList>
    </citation>
    <scope>NUCLEOTIDE SEQUENCE [LARGE SCALE GENOMIC DNA]</scope>
    <source>
        <strain evidence="2 3">CBS 101986</strain>
    </source>
</reference>
<comment type="caution">
    <text evidence="2">The sequence shown here is derived from an EMBL/GenBank/DDBJ whole genome shotgun (WGS) entry which is preliminary data.</text>
</comment>